<dbReference type="InterPro" id="IPR048254">
    <property type="entry name" value="CDP_ALCOHOL_P_TRANSF_CS"/>
</dbReference>
<proteinExistence type="inferred from homology"/>
<evidence type="ECO:0000256" key="1">
    <source>
        <dbReference type="ARBA" id="ARBA00022679"/>
    </source>
</evidence>
<keyword evidence="1 2" id="KW-0808">Transferase</keyword>
<keyword evidence="3" id="KW-0472">Membrane</keyword>
<dbReference type="Gene3D" id="1.20.120.1760">
    <property type="match status" value="1"/>
</dbReference>
<evidence type="ECO:0000313" key="4">
    <source>
        <dbReference type="EMBL" id="NTS63563.1"/>
    </source>
</evidence>
<keyword evidence="3" id="KW-0812">Transmembrane</keyword>
<keyword evidence="3" id="KW-1133">Transmembrane helix</keyword>
<dbReference type="InterPro" id="IPR000462">
    <property type="entry name" value="CDP-OH_P_trans"/>
</dbReference>
<name>A0ABX2JCK7_9SPHN</name>
<reference evidence="4 5" key="1">
    <citation type="submission" date="2020-06" db="EMBL/GenBank/DDBJ databases">
        <title>Sphingomonas hominis sp. nov., a member of the Sphingomonas, isolated from the hair of a 22-year-old girl.</title>
        <authorList>
            <person name="Zhang D.-F."/>
            <person name="Cui X.-W."/>
        </authorList>
    </citation>
    <scope>NUCLEOTIDE SEQUENCE [LARGE SCALE GENOMIC DNA]</scope>
    <source>
        <strain evidence="4 5">HHU CXW</strain>
    </source>
</reference>
<feature type="transmembrane region" description="Helical" evidence="3">
    <location>
        <begin position="252"/>
        <end position="271"/>
    </location>
</feature>
<gene>
    <name evidence="4" type="ORF">HRV97_00135</name>
</gene>
<dbReference type="Proteomes" id="UP000621447">
    <property type="component" value="Unassembled WGS sequence"/>
</dbReference>
<comment type="similarity">
    <text evidence="2">Belongs to the CDP-alcohol phosphatidyltransferase class-I family.</text>
</comment>
<sequence length="288" mass="30610">MNDSNPTVAGKPRELQGFLNAWLYHPIAGALARALVPTPVTPNMVSVFGALMVVSAGIFYTLVGGAWGIATGFLLHLSWHVVDGADGMLARLSGRASPSGEVVDGMCDYFGHGILYALLAAQLDDRIGWVACALALAAGISRAVQSVYAESARRSYQWWVYDVPWLQNQRAPQPGLGGALSRAYLWAWNRMSGATQRVDALVLSAEHDRVQRARIAEIARAAGTRTLPVLAALGANPRTILLGLSIIAGSPIWFFLIEVVLLNAVLVFAIAQGAASARRIAALVARGA</sequence>
<keyword evidence="5" id="KW-1185">Reference proteome</keyword>
<feature type="transmembrane region" description="Helical" evidence="3">
    <location>
        <begin position="15"/>
        <end position="36"/>
    </location>
</feature>
<evidence type="ECO:0000313" key="5">
    <source>
        <dbReference type="Proteomes" id="UP000621447"/>
    </source>
</evidence>
<dbReference type="RefSeq" id="WP_174191690.1">
    <property type="nucleotide sequence ID" value="NZ_JABULH010000001.1"/>
</dbReference>
<dbReference type="Pfam" id="PF01066">
    <property type="entry name" value="CDP-OH_P_transf"/>
    <property type="match status" value="1"/>
</dbReference>
<evidence type="ECO:0000256" key="3">
    <source>
        <dbReference type="SAM" id="Phobius"/>
    </source>
</evidence>
<dbReference type="PROSITE" id="PS00379">
    <property type="entry name" value="CDP_ALCOHOL_P_TRANSF"/>
    <property type="match status" value="1"/>
</dbReference>
<organism evidence="4 5">
    <name type="scientific">Sphingomonas hominis</name>
    <dbReference type="NCBI Taxonomy" id="2741495"/>
    <lineage>
        <taxon>Bacteria</taxon>
        <taxon>Pseudomonadati</taxon>
        <taxon>Pseudomonadota</taxon>
        <taxon>Alphaproteobacteria</taxon>
        <taxon>Sphingomonadales</taxon>
        <taxon>Sphingomonadaceae</taxon>
        <taxon>Sphingomonas</taxon>
    </lineage>
</organism>
<evidence type="ECO:0000256" key="2">
    <source>
        <dbReference type="RuleBase" id="RU003750"/>
    </source>
</evidence>
<feature type="transmembrane region" description="Helical" evidence="3">
    <location>
        <begin position="48"/>
        <end position="70"/>
    </location>
</feature>
<comment type="caution">
    <text evidence="4">The sequence shown here is derived from an EMBL/GenBank/DDBJ whole genome shotgun (WGS) entry which is preliminary data.</text>
</comment>
<accession>A0ABX2JCK7</accession>
<dbReference type="EMBL" id="JABULH010000001">
    <property type="protein sequence ID" value="NTS63563.1"/>
    <property type="molecule type" value="Genomic_DNA"/>
</dbReference>
<dbReference type="InterPro" id="IPR043130">
    <property type="entry name" value="CDP-OH_PTrfase_TM_dom"/>
</dbReference>
<protein>
    <submittedName>
        <fullName evidence="4">CDP-alcohol phosphatidyltransferase family protein</fullName>
    </submittedName>
</protein>